<keyword evidence="3" id="KW-1185">Reference proteome</keyword>
<sequence length="186" mass="20362">MGQPAHRLATYDDILDLPEHLVGEIIGGDLVTHPRPAPRHALALSLLGAELSGPFHKGRGGPGGWWLLAEPEVHLGPHVLVPDIAGWRRERLPRLPDTAWFELAPDWVCEVLSPSTARVDRVQKLPVYAEAGVGHVWLVDPVLRTLEAFENQQGRWLLLGAFKNDDAVAVAPFEAVALELGALWAD</sequence>
<dbReference type="SUPFAM" id="SSF52980">
    <property type="entry name" value="Restriction endonuclease-like"/>
    <property type="match status" value="1"/>
</dbReference>
<dbReference type="Proteomes" id="UP000574067">
    <property type="component" value="Unassembled WGS sequence"/>
</dbReference>
<name>A0A848F8B1_9BURK</name>
<dbReference type="PANTHER" id="PTHR34107:SF4">
    <property type="entry name" value="SLL1222 PROTEIN"/>
    <property type="match status" value="1"/>
</dbReference>
<organism evidence="2 3">
    <name type="scientific">Azohydromonas caseinilytica</name>
    <dbReference type="NCBI Taxonomy" id="2728836"/>
    <lineage>
        <taxon>Bacteria</taxon>
        <taxon>Pseudomonadati</taxon>
        <taxon>Pseudomonadota</taxon>
        <taxon>Betaproteobacteria</taxon>
        <taxon>Burkholderiales</taxon>
        <taxon>Sphaerotilaceae</taxon>
        <taxon>Azohydromonas</taxon>
    </lineage>
</organism>
<dbReference type="InterPro" id="IPR011335">
    <property type="entry name" value="Restrct_endonuc-II-like"/>
</dbReference>
<evidence type="ECO:0000259" key="1">
    <source>
        <dbReference type="Pfam" id="PF05685"/>
    </source>
</evidence>
<dbReference type="RefSeq" id="WP_169159685.1">
    <property type="nucleotide sequence ID" value="NZ_JABBFW010000004.1"/>
</dbReference>
<dbReference type="AlphaFoldDB" id="A0A848F8B1"/>
<reference evidence="2 3" key="1">
    <citation type="submission" date="2020-04" db="EMBL/GenBank/DDBJ databases">
        <title>Azohydromonas sp. isolated from soil.</title>
        <authorList>
            <person name="Dahal R.H."/>
        </authorList>
    </citation>
    <scope>NUCLEOTIDE SEQUENCE [LARGE SCALE GENOMIC DNA]</scope>
    <source>
        <strain evidence="2 3">G-1-1-14</strain>
    </source>
</reference>
<gene>
    <name evidence="2" type="ORF">HHL10_07250</name>
</gene>
<keyword evidence="2" id="KW-0255">Endonuclease</keyword>
<accession>A0A848F8B1</accession>
<proteinExistence type="predicted"/>
<keyword evidence="2" id="KW-0378">Hydrolase</keyword>
<feature type="domain" description="Putative restriction endonuclease" evidence="1">
    <location>
        <begin position="24"/>
        <end position="174"/>
    </location>
</feature>
<dbReference type="CDD" id="cd06260">
    <property type="entry name" value="DUF820-like"/>
    <property type="match status" value="1"/>
</dbReference>
<dbReference type="EMBL" id="JABBFW010000004">
    <property type="protein sequence ID" value="NML14769.1"/>
    <property type="molecule type" value="Genomic_DNA"/>
</dbReference>
<dbReference type="Gene3D" id="3.90.1570.10">
    <property type="entry name" value="tt1808, chain A"/>
    <property type="match status" value="1"/>
</dbReference>
<comment type="caution">
    <text evidence="2">The sequence shown here is derived from an EMBL/GenBank/DDBJ whole genome shotgun (WGS) entry which is preliminary data.</text>
</comment>
<keyword evidence="2" id="KW-0540">Nuclease</keyword>
<protein>
    <submittedName>
        <fullName evidence="2">Uma2 family endonuclease</fullName>
    </submittedName>
</protein>
<evidence type="ECO:0000313" key="3">
    <source>
        <dbReference type="Proteomes" id="UP000574067"/>
    </source>
</evidence>
<dbReference type="GO" id="GO:0004519">
    <property type="term" value="F:endonuclease activity"/>
    <property type="evidence" value="ECO:0007669"/>
    <property type="project" value="UniProtKB-KW"/>
</dbReference>
<dbReference type="InterPro" id="IPR012296">
    <property type="entry name" value="Nuclease_put_TT1808"/>
</dbReference>
<dbReference type="Pfam" id="PF05685">
    <property type="entry name" value="Uma2"/>
    <property type="match status" value="1"/>
</dbReference>
<evidence type="ECO:0000313" key="2">
    <source>
        <dbReference type="EMBL" id="NML14769.1"/>
    </source>
</evidence>
<dbReference type="InterPro" id="IPR008538">
    <property type="entry name" value="Uma2"/>
</dbReference>
<dbReference type="PANTHER" id="PTHR34107">
    <property type="entry name" value="SLL0198 PROTEIN-RELATED"/>
    <property type="match status" value="1"/>
</dbReference>